<comment type="caution">
    <text evidence="1">The sequence shown here is derived from an EMBL/GenBank/DDBJ whole genome shotgun (WGS) entry which is preliminary data.</text>
</comment>
<name>A0A5N5MGW1_PANHP</name>
<reference evidence="1 2" key="1">
    <citation type="submission" date="2019-06" db="EMBL/GenBank/DDBJ databases">
        <title>A chromosome-scale genome assembly of the striped catfish, Pangasianodon hypophthalmus.</title>
        <authorList>
            <person name="Wen M."/>
            <person name="Zahm M."/>
            <person name="Roques C."/>
            <person name="Cabau C."/>
            <person name="Klopp C."/>
            <person name="Donnadieu C."/>
            <person name="Jouanno E."/>
            <person name="Avarre J.-C."/>
            <person name="Campet M."/>
            <person name="Ha T.T.T."/>
            <person name="Dugue R."/>
            <person name="Lampietro C."/>
            <person name="Louis A."/>
            <person name="Herpin A."/>
            <person name="Echchiki A."/>
            <person name="Berthelot C."/>
            <person name="Parey E."/>
            <person name="Roest-Crollius H."/>
            <person name="Braasch I."/>
            <person name="Postlethwait J."/>
            <person name="Bobe J."/>
            <person name="Montfort J."/>
            <person name="Bouchez O."/>
            <person name="Begum T."/>
            <person name="Schartl M."/>
            <person name="Guiguen Y."/>
        </authorList>
    </citation>
    <scope>NUCLEOTIDE SEQUENCE [LARGE SCALE GENOMIC DNA]</scope>
    <source>
        <strain evidence="1 2">Indonesia</strain>
        <tissue evidence="1">Blood</tissue>
    </source>
</reference>
<proteinExistence type="predicted"/>
<keyword evidence="2" id="KW-1185">Reference proteome</keyword>
<dbReference type="EMBL" id="VFJC01000014">
    <property type="protein sequence ID" value="KAB5554272.1"/>
    <property type="molecule type" value="Genomic_DNA"/>
</dbReference>
<accession>A0A5N5MGW1</accession>
<dbReference type="AlphaFoldDB" id="A0A5N5MGW1"/>
<organism evidence="1 2">
    <name type="scientific">Pangasianodon hypophthalmus</name>
    <name type="common">Striped catfish</name>
    <name type="synonym">Helicophagus hypophthalmus</name>
    <dbReference type="NCBI Taxonomy" id="310915"/>
    <lineage>
        <taxon>Eukaryota</taxon>
        <taxon>Metazoa</taxon>
        <taxon>Chordata</taxon>
        <taxon>Craniata</taxon>
        <taxon>Vertebrata</taxon>
        <taxon>Euteleostomi</taxon>
        <taxon>Actinopterygii</taxon>
        <taxon>Neopterygii</taxon>
        <taxon>Teleostei</taxon>
        <taxon>Ostariophysi</taxon>
        <taxon>Siluriformes</taxon>
        <taxon>Pangasiidae</taxon>
        <taxon>Pangasianodon</taxon>
    </lineage>
</organism>
<gene>
    <name evidence="1" type="ORF">PHYPO_G00048420</name>
</gene>
<evidence type="ECO:0000313" key="1">
    <source>
        <dbReference type="EMBL" id="KAB5554272.1"/>
    </source>
</evidence>
<dbReference type="Proteomes" id="UP000327468">
    <property type="component" value="Chromosome 13"/>
</dbReference>
<protein>
    <submittedName>
        <fullName evidence="1">Uncharacterized protein</fullName>
    </submittedName>
</protein>
<sequence length="116" mass="13402">MTSMKKRRCDDGSEKPAAALNLSTAEVQELISREVQSALEQSDKMMKALMERIQEVDNEPRYDARIRKLEAHVRKVKRRGDAVFADIRKRGILEAGQEQVQVNIVHEIIFNYNLFT</sequence>
<evidence type="ECO:0000313" key="2">
    <source>
        <dbReference type="Proteomes" id="UP000327468"/>
    </source>
</evidence>